<protein>
    <submittedName>
        <fullName evidence="2">Uncharacterized protein</fullName>
    </submittedName>
</protein>
<reference evidence="2 3" key="1">
    <citation type="submission" date="2018-05" db="EMBL/GenBank/DDBJ databases">
        <title>Genomic Encyclopedia of Archaeal and Bacterial Type Strains, Phase II (KMG-II): from individual species to whole genera.</title>
        <authorList>
            <person name="Goeker M."/>
        </authorList>
    </citation>
    <scope>NUCLEOTIDE SEQUENCE [LARGE SCALE GENOMIC DNA]</scope>
    <source>
        <strain evidence="2 3">DSM 19975</strain>
    </source>
</reference>
<accession>A0A316H468</accession>
<feature type="transmembrane region" description="Helical" evidence="1">
    <location>
        <begin position="12"/>
        <end position="33"/>
    </location>
</feature>
<dbReference type="EMBL" id="QGHA01000009">
    <property type="protein sequence ID" value="PWK74229.1"/>
    <property type="molecule type" value="Genomic_DNA"/>
</dbReference>
<comment type="caution">
    <text evidence="2">The sequence shown here is derived from an EMBL/GenBank/DDBJ whole genome shotgun (WGS) entry which is preliminary data.</text>
</comment>
<keyword evidence="1" id="KW-1133">Transmembrane helix</keyword>
<evidence type="ECO:0000313" key="3">
    <source>
        <dbReference type="Proteomes" id="UP000245678"/>
    </source>
</evidence>
<dbReference type="Proteomes" id="UP000245678">
    <property type="component" value="Unassembled WGS sequence"/>
</dbReference>
<dbReference type="RefSeq" id="WP_109609431.1">
    <property type="nucleotide sequence ID" value="NZ_QGHA01000009.1"/>
</dbReference>
<organism evidence="2 3">
    <name type="scientific">Mucilaginibacter oryzae</name>
    <dbReference type="NCBI Taxonomy" id="468058"/>
    <lineage>
        <taxon>Bacteria</taxon>
        <taxon>Pseudomonadati</taxon>
        <taxon>Bacteroidota</taxon>
        <taxon>Sphingobacteriia</taxon>
        <taxon>Sphingobacteriales</taxon>
        <taxon>Sphingobacteriaceae</taxon>
        <taxon>Mucilaginibacter</taxon>
    </lineage>
</organism>
<keyword evidence="1" id="KW-0812">Transmembrane</keyword>
<evidence type="ECO:0000256" key="1">
    <source>
        <dbReference type="SAM" id="Phobius"/>
    </source>
</evidence>
<evidence type="ECO:0000313" key="2">
    <source>
        <dbReference type="EMBL" id="PWK74229.1"/>
    </source>
</evidence>
<feature type="transmembrane region" description="Helical" evidence="1">
    <location>
        <begin position="39"/>
        <end position="64"/>
    </location>
</feature>
<keyword evidence="1" id="KW-0472">Membrane</keyword>
<name>A0A316H468_9SPHI</name>
<keyword evidence="3" id="KW-1185">Reference proteome</keyword>
<sequence>MESMENANAEGHYKLLTVAIIIGIIGVFLRFAGDANTGFMFTSISNVILIIGILIALKCVFAIMK</sequence>
<gene>
    <name evidence="2" type="ORF">LX99_04030</name>
</gene>
<proteinExistence type="predicted"/>
<dbReference type="AlphaFoldDB" id="A0A316H468"/>